<feature type="domain" description="Ig-like" evidence="14">
    <location>
        <begin position="2656"/>
        <end position="2745"/>
    </location>
</feature>
<feature type="domain" description="Ig-like" evidence="14">
    <location>
        <begin position="2369"/>
        <end position="2457"/>
    </location>
</feature>
<dbReference type="FunFam" id="2.60.40.10:FF:000425">
    <property type="entry name" value="Myosin light chain kinase"/>
    <property type="match status" value="9"/>
</dbReference>
<dbReference type="InterPro" id="IPR011009">
    <property type="entry name" value="Kinase-like_dom_sf"/>
</dbReference>
<dbReference type="GO" id="GO:0004672">
    <property type="term" value="F:protein kinase activity"/>
    <property type="evidence" value="ECO:0007669"/>
    <property type="project" value="InterPro"/>
</dbReference>
<organism evidence="16 17">
    <name type="scientific">Oedothorax gibbosus</name>
    <dbReference type="NCBI Taxonomy" id="931172"/>
    <lineage>
        <taxon>Eukaryota</taxon>
        <taxon>Metazoa</taxon>
        <taxon>Ecdysozoa</taxon>
        <taxon>Arthropoda</taxon>
        <taxon>Chelicerata</taxon>
        <taxon>Arachnida</taxon>
        <taxon>Araneae</taxon>
        <taxon>Araneomorphae</taxon>
        <taxon>Entelegynae</taxon>
        <taxon>Araneoidea</taxon>
        <taxon>Linyphiidae</taxon>
        <taxon>Erigoninae</taxon>
        <taxon>Oedothorax</taxon>
    </lineage>
</organism>
<dbReference type="InterPro" id="IPR035899">
    <property type="entry name" value="DBL_dom_sf"/>
</dbReference>
<feature type="domain" description="Ig-like" evidence="14">
    <location>
        <begin position="846"/>
        <end position="908"/>
    </location>
</feature>
<evidence type="ECO:0000259" key="15">
    <source>
        <dbReference type="PROSITE" id="PS50853"/>
    </source>
</evidence>
<dbReference type="Gene3D" id="2.30.30.40">
    <property type="entry name" value="SH3 Domains"/>
    <property type="match status" value="1"/>
</dbReference>
<dbReference type="InterPro" id="IPR001452">
    <property type="entry name" value="SH3_domain"/>
</dbReference>
<dbReference type="Gene3D" id="2.60.40.10">
    <property type="entry name" value="Immunoglobulins"/>
    <property type="match status" value="34"/>
</dbReference>
<dbReference type="CDD" id="cd00160">
    <property type="entry name" value="RhoGEF"/>
    <property type="match status" value="1"/>
</dbReference>
<evidence type="ECO:0000256" key="6">
    <source>
        <dbReference type="ARBA" id="ARBA00023157"/>
    </source>
</evidence>
<evidence type="ECO:0008006" key="18">
    <source>
        <dbReference type="Google" id="ProtNLM"/>
    </source>
</evidence>
<dbReference type="Pfam" id="PF07679">
    <property type="entry name" value="I-set"/>
    <property type="match status" value="32"/>
</dbReference>
<dbReference type="GO" id="GO:0005085">
    <property type="term" value="F:guanyl-nucleotide exchange factor activity"/>
    <property type="evidence" value="ECO:0007669"/>
    <property type="project" value="InterPro"/>
</dbReference>
<dbReference type="SMART" id="SM00326">
    <property type="entry name" value="SH3"/>
    <property type="match status" value="1"/>
</dbReference>
<feature type="region of interest" description="Disordered" evidence="9">
    <location>
        <begin position="3451"/>
        <end position="3470"/>
    </location>
</feature>
<dbReference type="InterPro" id="IPR036028">
    <property type="entry name" value="SH3-like_dom_sf"/>
</dbReference>
<dbReference type="SUPFAM" id="SSF48065">
    <property type="entry name" value="DBL homology domain (DH-domain)"/>
    <property type="match status" value="1"/>
</dbReference>
<dbReference type="GO" id="GO:0009653">
    <property type="term" value="P:anatomical structure morphogenesis"/>
    <property type="evidence" value="ECO:0007669"/>
    <property type="project" value="UniProtKB-ARBA"/>
</dbReference>
<keyword evidence="4" id="KW-0963">Cytoplasm</keyword>
<dbReference type="InterPro" id="IPR003599">
    <property type="entry name" value="Ig_sub"/>
</dbReference>
<feature type="domain" description="Ig-like" evidence="14">
    <location>
        <begin position="3256"/>
        <end position="3346"/>
    </location>
</feature>
<feature type="domain" description="Ig-like" evidence="14">
    <location>
        <begin position="1301"/>
        <end position="1390"/>
    </location>
</feature>
<feature type="domain" description="Protein kinase" evidence="13">
    <location>
        <begin position="3807"/>
        <end position="4060"/>
    </location>
</feature>
<feature type="domain" description="Ig-like" evidence="14">
    <location>
        <begin position="2963"/>
        <end position="3052"/>
    </location>
</feature>
<comment type="similarity">
    <text evidence="2">Belongs to the protein kinase superfamily. CAMK Ser/Thr protein kinase family.</text>
</comment>
<dbReference type="InterPro" id="IPR007110">
    <property type="entry name" value="Ig-like_dom"/>
</dbReference>
<feature type="domain" description="Ig-like" evidence="14">
    <location>
        <begin position="1497"/>
        <end position="1590"/>
    </location>
</feature>
<dbReference type="Pfam" id="PF00069">
    <property type="entry name" value="Pkinase"/>
    <property type="match status" value="2"/>
</dbReference>
<dbReference type="InterPro" id="IPR001849">
    <property type="entry name" value="PH_domain"/>
</dbReference>
<feature type="domain" description="Ig-like" evidence="14">
    <location>
        <begin position="1791"/>
        <end position="1882"/>
    </location>
</feature>
<dbReference type="PROSITE" id="PS50011">
    <property type="entry name" value="PROTEIN_KINASE_DOM"/>
    <property type="match status" value="2"/>
</dbReference>
<dbReference type="SMART" id="SM00406">
    <property type="entry name" value="IGv"/>
    <property type="match status" value="8"/>
</dbReference>
<dbReference type="GO" id="GO:0031672">
    <property type="term" value="C:A band"/>
    <property type="evidence" value="ECO:0007669"/>
    <property type="project" value="UniProtKB-SubCell"/>
</dbReference>
<dbReference type="GO" id="GO:0030154">
    <property type="term" value="P:cell differentiation"/>
    <property type="evidence" value="ECO:0007669"/>
    <property type="project" value="UniProtKB-ARBA"/>
</dbReference>
<evidence type="ECO:0000256" key="7">
    <source>
        <dbReference type="ARBA" id="ARBA00023319"/>
    </source>
</evidence>
<proteinExistence type="inferred from homology"/>
<dbReference type="SMART" id="SM00325">
    <property type="entry name" value="RhoGEF"/>
    <property type="match status" value="1"/>
</dbReference>
<comment type="subcellular location">
    <subcellularLocation>
        <location evidence="1">Cytoplasm</location>
        <location evidence="1">Myofibril</location>
        <location evidence="1">Sarcomere</location>
        <location evidence="1">A band</location>
    </subcellularLocation>
</comment>
<dbReference type="PROSITE" id="PS50853">
    <property type="entry name" value="FN3"/>
    <property type="match status" value="2"/>
</dbReference>
<name>A0AAV6UHG9_9ARAC</name>
<feature type="region of interest" description="Disordered" evidence="9">
    <location>
        <begin position="115"/>
        <end position="146"/>
    </location>
</feature>
<dbReference type="InterPro" id="IPR011993">
    <property type="entry name" value="PH-like_dom_sf"/>
</dbReference>
<feature type="domain" description="Ig-like" evidence="14">
    <location>
        <begin position="1593"/>
        <end position="1685"/>
    </location>
</feature>
<keyword evidence="5" id="KW-0677">Repeat</keyword>
<dbReference type="PROSITE" id="PS50835">
    <property type="entry name" value="IG_LIKE"/>
    <property type="match status" value="31"/>
</dbReference>
<feature type="domain" description="PH" evidence="11">
    <location>
        <begin position="424"/>
        <end position="533"/>
    </location>
</feature>
<feature type="domain" description="Ig-like" evidence="14">
    <location>
        <begin position="3161"/>
        <end position="3249"/>
    </location>
</feature>
<dbReference type="InterPro" id="IPR013098">
    <property type="entry name" value="Ig_I-set"/>
</dbReference>
<feature type="domain" description="Ig-like" evidence="14">
    <location>
        <begin position="2175"/>
        <end position="2265"/>
    </location>
</feature>
<keyword evidence="17" id="KW-1185">Reference proteome</keyword>
<dbReference type="InterPro" id="IPR013106">
    <property type="entry name" value="Ig_V-set"/>
</dbReference>
<evidence type="ECO:0000313" key="17">
    <source>
        <dbReference type="Proteomes" id="UP000827092"/>
    </source>
</evidence>
<keyword evidence="3 8" id="KW-0728">SH3 domain</keyword>
<dbReference type="GO" id="GO:0060298">
    <property type="term" value="P:positive regulation of sarcomere organization"/>
    <property type="evidence" value="ECO:0007669"/>
    <property type="project" value="UniProtKB-ARBA"/>
</dbReference>
<comment type="caution">
    <text evidence="16">The sequence shown here is derived from an EMBL/GenBank/DDBJ whole genome shotgun (WGS) entry which is preliminary data.</text>
</comment>
<dbReference type="InterPro" id="IPR036116">
    <property type="entry name" value="FN3_sf"/>
</dbReference>
<evidence type="ECO:0000256" key="2">
    <source>
        <dbReference type="ARBA" id="ARBA00006692"/>
    </source>
</evidence>
<dbReference type="FunFam" id="2.60.40.10:FF:000032">
    <property type="entry name" value="palladin isoform X1"/>
    <property type="match status" value="3"/>
</dbReference>
<dbReference type="InterPro" id="IPR055251">
    <property type="entry name" value="SOS1_NGEF_PH"/>
</dbReference>
<dbReference type="PROSITE" id="PS50010">
    <property type="entry name" value="DH_2"/>
    <property type="match status" value="1"/>
</dbReference>
<dbReference type="GO" id="GO:0040017">
    <property type="term" value="P:positive regulation of locomotion"/>
    <property type="evidence" value="ECO:0007669"/>
    <property type="project" value="UniProtKB-ARBA"/>
</dbReference>
<dbReference type="PANTHER" id="PTHR47633">
    <property type="entry name" value="IMMUNOGLOBULIN"/>
    <property type="match status" value="1"/>
</dbReference>
<dbReference type="SUPFAM" id="SSF50729">
    <property type="entry name" value="PH domain-like"/>
    <property type="match status" value="1"/>
</dbReference>
<dbReference type="InterPro" id="IPR000719">
    <property type="entry name" value="Prot_kinase_dom"/>
</dbReference>
<feature type="domain" description="Ig-like" evidence="14">
    <location>
        <begin position="4276"/>
        <end position="4365"/>
    </location>
</feature>
<evidence type="ECO:0000259" key="13">
    <source>
        <dbReference type="PROSITE" id="PS50011"/>
    </source>
</evidence>
<keyword evidence="6" id="KW-1015">Disulfide bond</keyword>
<dbReference type="SUPFAM" id="SSF49265">
    <property type="entry name" value="Fibronectin type III"/>
    <property type="match status" value="1"/>
</dbReference>
<dbReference type="SMART" id="SM00060">
    <property type="entry name" value="FN3"/>
    <property type="match status" value="2"/>
</dbReference>
<feature type="domain" description="Ig-like" evidence="14">
    <location>
        <begin position="2078"/>
        <end position="2165"/>
    </location>
</feature>
<dbReference type="FunFam" id="2.60.40.10:FF:000107">
    <property type="entry name" value="Myosin, light chain kinase a"/>
    <property type="match status" value="10"/>
</dbReference>
<feature type="domain" description="Fibronectin type-III" evidence="15">
    <location>
        <begin position="3469"/>
        <end position="3567"/>
    </location>
</feature>
<feature type="domain" description="Ig-like" evidence="14">
    <location>
        <begin position="1398"/>
        <end position="1491"/>
    </location>
</feature>
<feature type="domain" description="Ig-like" evidence="14">
    <location>
        <begin position="920"/>
        <end position="1011"/>
    </location>
</feature>
<evidence type="ECO:0000256" key="3">
    <source>
        <dbReference type="ARBA" id="ARBA00022443"/>
    </source>
</evidence>
<dbReference type="Proteomes" id="UP000827092">
    <property type="component" value="Unassembled WGS sequence"/>
</dbReference>
<evidence type="ECO:0000259" key="11">
    <source>
        <dbReference type="PROSITE" id="PS50003"/>
    </source>
</evidence>
<feature type="domain" description="Ig-like" evidence="14">
    <location>
        <begin position="3057"/>
        <end position="3147"/>
    </location>
</feature>
<evidence type="ECO:0000256" key="4">
    <source>
        <dbReference type="ARBA" id="ARBA00022490"/>
    </source>
</evidence>
<dbReference type="InterPro" id="IPR003598">
    <property type="entry name" value="Ig_sub2"/>
</dbReference>
<dbReference type="Pfam" id="PF00621">
    <property type="entry name" value="RhoGEF"/>
    <property type="match status" value="1"/>
</dbReference>
<evidence type="ECO:0000259" key="10">
    <source>
        <dbReference type="PROSITE" id="PS50002"/>
    </source>
</evidence>
<feature type="domain" description="Ig-like" evidence="14">
    <location>
        <begin position="732"/>
        <end position="823"/>
    </location>
</feature>
<feature type="domain" description="Ig-like" evidence="14">
    <location>
        <begin position="1014"/>
        <end position="1104"/>
    </location>
</feature>
<feature type="compositionally biased region" description="Basic and acidic residues" evidence="9">
    <location>
        <begin position="126"/>
        <end position="141"/>
    </location>
</feature>
<dbReference type="InterPro" id="IPR003961">
    <property type="entry name" value="FN3_dom"/>
</dbReference>
<feature type="region of interest" description="Disordered" evidence="9">
    <location>
        <begin position="4251"/>
        <end position="4272"/>
    </location>
</feature>
<feature type="domain" description="Ig-like" evidence="14">
    <location>
        <begin position="1200"/>
        <end position="1293"/>
    </location>
</feature>
<feature type="domain" description="Fibronectin type-III" evidence="15">
    <location>
        <begin position="4372"/>
        <end position="4466"/>
    </location>
</feature>
<evidence type="ECO:0000313" key="16">
    <source>
        <dbReference type="EMBL" id="KAG8183020.1"/>
    </source>
</evidence>
<feature type="domain" description="Ig-like" evidence="14">
    <location>
        <begin position="3688"/>
        <end position="3777"/>
    </location>
</feature>
<dbReference type="CDD" id="cd00096">
    <property type="entry name" value="Ig"/>
    <property type="match status" value="1"/>
</dbReference>
<feature type="domain" description="Ig-like" evidence="14">
    <location>
        <begin position="1693"/>
        <end position="1783"/>
    </location>
</feature>
<dbReference type="Gene3D" id="1.20.900.10">
    <property type="entry name" value="Dbl homology (DH) domain"/>
    <property type="match status" value="1"/>
</dbReference>
<feature type="domain" description="Ig-like" evidence="14">
    <location>
        <begin position="2758"/>
        <end position="2852"/>
    </location>
</feature>
<protein>
    <recommendedName>
        <fullName evidence="18">Obscurin</fullName>
    </recommendedName>
</protein>
<dbReference type="PROSITE" id="PS50003">
    <property type="entry name" value="PH_DOMAIN"/>
    <property type="match status" value="1"/>
</dbReference>
<evidence type="ECO:0000259" key="12">
    <source>
        <dbReference type="PROSITE" id="PS50010"/>
    </source>
</evidence>
<evidence type="ECO:0000256" key="8">
    <source>
        <dbReference type="PROSITE-ProRule" id="PRU00192"/>
    </source>
</evidence>
<sequence>MSITSKTMSLSKEMSVEESYSKTSCISTSSVMSSALQSSSTLQSSSLMSSAMGDIDDKMSALVSKIDTDMAIMDSDKDLMSGLKMSSMEKSSSVVESDSSLLSKKFESMSSVDIQESSKTMSMSSVKEEVSMSKSETKSLTKSESVSSEISEEKPCIYVAVMDYTPRSGDSDGLELSEGQEVEVIDSSRAHKWRVRLRKDGREGTVASCYLEKREISTPVMSPQLDAKAQATKARREKIMKELVESEEAFSRDMQYVVDNYIRELELKTTPKELRDCKEVLFSNFKAISEFHNNVLMKGIQYYADDPARLGKTFLRLERDFDKHVEYCRDEPEAQLAIQSNPLKDYFEKFSKKLDDDKSLSEHLKLPIQRISDYQLLLKELIKYTTRLREDTTDLEKAHDFMQAIPQRIADLQYLNSIQGYKGNLHKLGRILKHDWFDVTDCNNLRRERFLFLFKSRIFVTDQKRLGTGSRFIYLVKNIIKLPETEIVDCADDDDLKLRFQSLKNTPGFPLTIKSKTMEVKEEWLGAIQVASGPTVEDLGDDELDLIEDTAAKVEEFYEKHETKVEIVEDFEAYEEMHTMVTESVRSGSLTSLEDFQSALDDEPSLCLTASDVTETAAPGRPRFAVPLKAHTCPEGVEAILECEVCATGDVTVAWLKDNSPLASSKRALLEADGGKHRLLIKKAECVDSGLYTIIASNVHGTTSCSAPLTVSSAPGAIPPTKPDGTPMAYGPIFREKLRDTQLQTGTDFRVCIIVEGEPRSTLRFFKNEEEIGTEGRVRYNKENDDCYELIIDNVNKEDAAKYSCIAKSTAGQNVTACDITVTRPQVFVKFADELDKTSTPDIVDNIQWNKDSKEVEVESSEHFECTTGEQTDTVSLKFKHVTPDDSGIYTCVASTTSGKISCSAELTVQGSLLRDPESPKLKALSKTVDAKQGSSALLELTATGFPQPVITWSKDGEELKLGDKFVMLQEDDETFTMAIKDVSQGDSGKYKAEAINDMGKDEVTYDVRVTSPPKFTKQMKGSNVMVGEDIEFSVEIDGSPEPTVSWCKDGQQLSPSDRVIISSDGKVKKLVIKNARVEDAGNYSCIIKNDNGSQGGFGAVQVNAPPKFVKGLNDATVNAGENVEFAVNISGNPVPSLKWLKDGQEVKLDGSRISQRKKGDTLYVLTIKETTKDDIGEYTCEIVNEYGKETSKGALKLKEKLAFKKGLKDIQVSEGEDIELKVNITGDPKPSFKWSKDGSDLTIDGEHVLLKKEEADDSCTVIVRNCTTEDSGSYKCTITNSESTETTTSKVTVKEEVTAPSFKKELKDITVIEGETVELSVKFSGKPKVKWSKDGAELKIDNKHFEYKKEEAEDSLTLVIHDAKQEDTGKYTCTITNSAGSASSSSNISVKEDVKTPVFTKELKDVTVTEGETVEFSVKYSGKAKSKWTKDGEELTIDGKHYDFEYKKEEAEDSLTLVLHNARPEDAGKYTCTLTNSAGSASSSSKVIVSADEKAPTFQKGLKDMTVKENETVNYTVKFTGKPKPKVKWDKDGAELKIDTKHVEQKYEEAEDSLTLILKNVSKDDAGQYTCTITNSAGSEETSSKLQVTETEKSASFKKKLNNLSVIEEESVELAVEYDGNPKPTLKWQKDGKDIVIDDDHYEVTKKDNTEVLTINDVTKEDSGEYTCVVTNSSGSEKTTSTVTVKESTNSPKFVKGLKDQNAKEEQTVKFTVKFTGKPKPKAKWTKDDAELTIDGKHTKLIEEAEDSLTIVIENAKINDSGKYSCTITNSEGSDTTTSKLTVTESTSAPEFTQKLKDKDVKEGQDAQFTVKFTGKPKPTAKWTLDSADLTIDGAHTELRTEEDGASLTLILHGATKEDAGKYACTATNEHGSQTTSAKLTVSVAPQFVKGLEDVEAEEGATLRMNVKFEGQPDPTVVWKLNGKTLEIDGKRVKVSIEGDDSLTLIVDKLKKEDVGKYSCEITNAQGKDTTAGNVTVTGKPVIKKALEDKEVTEGDTNVELIVEANATPAPTIKWYLNGTELASGDSYDVISDESKGIYKLILKKVTSSMIGEVRFEVTNPSGKAECKGKVSLLKKPVFLKQMSDITICEGDSLKFETSCDGSPKPEIKWLKGKKELDSSVCKLSKDSSAASLEIEEASVEDSGTYICKAKNKVGEVTQQATVTVKSRKDTQAPTFITHLYDQVIVVDDAGRLEVKVTGKPNPDVKWYRNGEELQPNERVIIKSDSDSNTHTVTLKDLKIEDTAKFTCKATNKYGDAEEHAQITIKAPTLPLIEDLESLEVSYGAPARIKAKVTGFPKPDVKWFKEESETPLKSDECYEISADSETKRHMVTVKSVKVDQVGIYRCQASNQAGEMEVECELTIKAQAPVFVRDLKEQSVDLGEQFKFEAEVHGYPAPEITWFKDNKPVESHLTASKSGDVYKLEGTAKSVEDAGTFTCKAKNPAGEDSRKSTLKISDFAPKFTEKLPSSIDLVEGEPLNLKAKVSGKPVPEIKWVKDGKPLRPSSHLTMKVSPDGTAELSVQNMTHEDAGVYKVVAENEKGQAATESSVGVAFKAKTTKPFVGQLHAVEAVVGKPIVLEAKVNGNPQPKIEWSKDGTVLSSGPHVKLTEADNKAVLTIDSAQLDDAGEYKLTASNDQGEDSSSAAVSVTAPGKKPTIVKELKAGKLLEGDEGKLQVVVSGQPMPSVAWIHNGRNVIEGEHCVAAMDENGLATLTFHKVKSEDGGMYTAIATNKLGKAVSEAPINVVPATIVDIKHKPTKVFEFLQSLMPQLVTEGKTGCLEAKVTTDPKPVSVKWLKDGKELSPSEHIRIVQEPDGTLKLTIDHMGPGDRGRYAVVVSDGETEIKSEAMVNMNPSMPGMSGNKPYFIKGLEPIKVAEGETIKLQAQLPPDSGCAIKWMKDGDDVAKNERTSILEQPNGTIALVIEAATPEDCGKYVVIATNDEGKTRSSAQVAVVGSGFKLPEIVDSLQPTSFVQGQPGKLTAKIDGEPKPEVKWLKDGLPIEQNGRVKTTRNPDGTVSLEISEVRPEDAGKYTLLVSNVGGEMRSSANVDVIQSPMFSKYLEPVTGVVDCPVKLECKVSGDPLPEIKWTKDGQEVSDDDPNIRKCQLPSGEVALVLGKCRPEDAGNYTCTASNKHGDKSCSAPLNVIGKEVEGQQKNSPAFTSPLNDLSVQEGENFRLEATVSGNPLPDVKWFLDDQPLSMSDTILPTFDGKKATLKVYRCNPRHEGVYECRVSNTLGEASSKGKVTVQAHTPPKFIERLSDMQFTTNTPMKLVCRVTGVPKPTVDWYFNRNKLDSGIKYSILKEGDKCVLTVPHPRIADSGLYECRAKNEVGRDSCNANIAVSAADTEGEPAMFLKKLKDTTVLNGMSAKLTACICGTPKPEVKWFKDGAQLTADNRVTLEADPNGVIRLIIRGAQKSDSGTYRVSIANKFGSDTCTATLGIEGEDKRKPAEVVKKEPQKLPATGPPSPLAHAPYIFKMTDTTASLGWRPAIPTHPQVPYTYRLEVCKTPDGQWSTYKSGIKDSSCDIRDLVPNTDYMFRVRVENRYGASDPSPYVTAHRTSLQRHLSPADFAPKDFDLDHLKLDKYAAAPRFLRLEEDSAYAIRGHPARVEYWVYGCPQPKLSWFFNNQPVESGKYDFLEDRNGQAILFITRMGDDDVGTYTCKAVNEHGEAQRKIKLMIAEHPIFTKRLEPQTTLIRKSAEFRCRVVGVPLPKIKWFKDWHPLSESSRIHIKFEEPDTCVLTLNDAILKDGGLYTCTATNVAGTATTSAMLSVEECENEYHILTYQRPPFSKPSDRPFEDFYDIGEELGRGTQGITYHVVERKSGRSLAAKVMHGEGKLMDFMTSEMDVMNQLCHPRLVRLWNAHSTKSSLTLATDLCGGGELFPNIIHQDRLTESVVAHYIKQILEGLQHMHEKNIAHLGLTIGDVLLTRLNCDNIKIGDFSLATRLHQGREFVQEYGHPEFVAPEIANKLPVTLAADMWSVGIIAYILLVGESPFLRENDRATLHEVQKGKPDFYHEGFAELSDDARDFVTLLLQFDPSQRMDVNAALKHKWIGLDSIPDKCDELNNIDRLRNYHKRWRSWYANASCRWFFRRRPLESCFTHPSRMIYPPGEEYTPPATPDRECPERSRVKPAAFDDVTFRQRIEREAIDPKSESHYQNGPDTFLLPLRDPDFPVRIRRYLKVGAGRSPMLASHLKDKHWGYSDVAVKERRKFVDVMDEEIDDEKKGLSRSAALRQRHEVGTVGSGYDHIESKSQKKRRGFRGSAGSAPFFREKIKAAVVRENEDAEFQCRVTADPEAQISWFRNDGILIESSRIIINKWSDGRCSLTLRPAKAYDVGSYKCVARNIHGVSTCRARLNLGCPSAKPDPPKAEKCSDTEIFLTWMPPKFDGYSPTFGYALEYKEEGAEAWTKLANNIGPEFYLVRNLTPATTYHFRLCALNKFGWSEFSVQSDPILTLAEASPKIELGRAEKFQQDQTDSGQELLLDTLEQVKLDYDREDEPLTLQEAEPTELYNYISEISKGRFSVVMKVWHKKVNTAFVAKALDLSGANAQAAHREFEIYSSLQHERIANLYSASESKTSMFFIVEKLSGIDVISYLSMRPLYTEETVSKIIHQVIDALEYLHFRGICYFELQPDNVVMEDRHHPHIKLVDFGSAQFVPDGGAKVQVQGCTEYLAPEILKGEDVHTPADIWGVGVLTYILLSGFSPFVGDSEKETRDNVLYVRYHFDHLYKEVTPEATHFLMQLFKRTPQKRPTAEECQENKWLLPNEYMIKKREHAVFLSHGLKEFSERFHSIKAQATPHQLLNIFGKADR</sequence>
<dbReference type="CDD" id="cd00063">
    <property type="entry name" value="FN3"/>
    <property type="match status" value="2"/>
</dbReference>
<dbReference type="SUPFAM" id="SSF56112">
    <property type="entry name" value="Protein kinase-like (PK-like)"/>
    <property type="match status" value="2"/>
</dbReference>
<dbReference type="GO" id="GO:0045989">
    <property type="term" value="P:positive regulation of striated muscle contraction"/>
    <property type="evidence" value="ECO:0007669"/>
    <property type="project" value="UniProtKB-ARBA"/>
</dbReference>
<dbReference type="FunFam" id="2.60.40.10:FF:000345">
    <property type="entry name" value="Muscle M-line assembly protein unc-89"/>
    <property type="match status" value="7"/>
</dbReference>
<dbReference type="Pfam" id="PF00041">
    <property type="entry name" value="fn3"/>
    <property type="match status" value="2"/>
</dbReference>
<feature type="domain" description="Ig-like" evidence="14">
    <location>
        <begin position="2865"/>
        <end position="2954"/>
    </location>
</feature>
<feature type="domain" description="Ig-like" evidence="14">
    <location>
        <begin position="3594"/>
        <end position="3683"/>
    </location>
</feature>
<evidence type="ECO:0000256" key="5">
    <source>
        <dbReference type="ARBA" id="ARBA00022737"/>
    </source>
</evidence>
<evidence type="ECO:0000259" key="14">
    <source>
        <dbReference type="PROSITE" id="PS50835"/>
    </source>
</evidence>
<gene>
    <name evidence="16" type="ORF">JTE90_017107</name>
</gene>
<feature type="domain" description="Ig-like" evidence="14">
    <location>
        <begin position="3354"/>
        <end position="3444"/>
    </location>
</feature>
<feature type="domain" description="SH3" evidence="10">
    <location>
        <begin position="153"/>
        <end position="216"/>
    </location>
</feature>
<dbReference type="InterPro" id="IPR036179">
    <property type="entry name" value="Ig-like_dom_sf"/>
</dbReference>
<dbReference type="GO" id="GO:0005524">
    <property type="term" value="F:ATP binding"/>
    <property type="evidence" value="ECO:0007669"/>
    <property type="project" value="InterPro"/>
</dbReference>
<feature type="domain" description="Ig-like" evidence="14">
    <location>
        <begin position="622"/>
        <end position="712"/>
    </location>
</feature>
<feature type="domain" description="Ig-like" evidence="14">
    <location>
        <begin position="2561"/>
        <end position="2648"/>
    </location>
</feature>
<dbReference type="PANTHER" id="PTHR47633:SF4">
    <property type="entry name" value="MYOPALLADIN ISOFORM X1"/>
    <property type="match status" value="1"/>
</dbReference>
<dbReference type="Gene3D" id="2.30.29.30">
    <property type="entry name" value="Pleckstrin-homology domain (PH domain)/Phosphotyrosine-binding domain (PTB)"/>
    <property type="match status" value="1"/>
</dbReference>
<dbReference type="Pfam" id="PF22697">
    <property type="entry name" value="SOS1_NGEF_PH"/>
    <property type="match status" value="1"/>
</dbReference>
<dbReference type="InterPro" id="IPR013783">
    <property type="entry name" value="Ig-like_fold"/>
</dbReference>
<feature type="domain" description="DH" evidence="12">
    <location>
        <begin position="235"/>
        <end position="412"/>
    </location>
</feature>
<dbReference type="InterPro" id="IPR000219">
    <property type="entry name" value="DH_dom"/>
</dbReference>
<feature type="domain" description="Protein kinase" evidence="13">
    <location>
        <begin position="4520"/>
        <end position="4772"/>
    </location>
</feature>
<feature type="domain" description="Ig-like" evidence="14">
    <location>
        <begin position="2461"/>
        <end position="2551"/>
    </location>
</feature>
<dbReference type="EMBL" id="JAFNEN010000436">
    <property type="protein sequence ID" value="KAG8183020.1"/>
    <property type="molecule type" value="Genomic_DNA"/>
</dbReference>
<dbReference type="SMART" id="SM00409">
    <property type="entry name" value="IG"/>
    <property type="match status" value="32"/>
</dbReference>
<feature type="compositionally biased region" description="Basic and acidic residues" evidence="9">
    <location>
        <begin position="3451"/>
        <end position="3462"/>
    </location>
</feature>
<feature type="domain" description="Ig-like" evidence="14">
    <location>
        <begin position="1107"/>
        <end position="1192"/>
    </location>
</feature>
<dbReference type="SMART" id="SM00408">
    <property type="entry name" value="IGc2"/>
    <property type="match status" value="32"/>
</dbReference>
<dbReference type="SUPFAM" id="SSF50044">
    <property type="entry name" value="SH3-domain"/>
    <property type="match status" value="1"/>
</dbReference>
<feature type="domain" description="Ig-like" evidence="14">
    <location>
        <begin position="1887"/>
        <end position="1979"/>
    </location>
</feature>
<feature type="domain" description="Ig-like" evidence="14">
    <location>
        <begin position="2269"/>
        <end position="2363"/>
    </location>
</feature>
<dbReference type="Gene3D" id="1.10.510.10">
    <property type="entry name" value="Transferase(Phosphotransferase) domain 1"/>
    <property type="match status" value="2"/>
</dbReference>
<dbReference type="FunFam" id="1.20.900.10:FF:000033">
    <property type="entry name" value="Muscle M-line assembly protein unc-89-like Protein"/>
    <property type="match status" value="1"/>
</dbReference>
<accession>A0AAV6UHG9</accession>
<dbReference type="PROSITE" id="PS50002">
    <property type="entry name" value="SH3"/>
    <property type="match status" value="1"/>
</dbReference>
<dbReference type="SUPFAM" id="SSF48726">
    <property type="entry name" value="Immunoglobulin"/>
    <property type="match status" value="32"/>
</dbReference>
<reference evidence="16 17" key="1">
    <citation type="journal article" date="2022" name="Nat. Ecol. Evol.">
        <title>A masculinizing supergene underlies an exaggerated male reproductive morph in a spider.</title>
        <authorList>
            <person name="Hendrickx F."/>
            <person name="De Corte Z."/>
            <person name="Sonet G."/>
            <person name="Van Belleghem S.M."/>
            <person name="Kostlbacher S."/>
            <person name="Vangestel C."/>
        </authorList>
    </citation>
    <scope>NUCLEOTIDE SEQUENCE [LARGE SCALE GENOMIC DNA]</scope>
    <source>
        <strain evidence="16">W744_W776</strain>
    </source>
</reference>
<evidence type="ECO:0000256" key="1">
    <source>
        <dbReference type="ARBA" id="ARBA00004161"/>
    </source>
</evidence>
<evidence type="ECO:0000256" key="9">
    <source>
        <dbReference type="SAM" id="MobiDB-lite"/>
    </source>
</evidence>
<dbReference type="Gene3D" id="3.30.200.20">
    <property type="entry name" value="Phosphorylase Kinase, domain 1"/>
    <property type="match status" value="2"/>
</dbReference>
<keyword evidence="7" id="KW-0393">Immunoglobulin domain</keyword>